<evidence type="ECO:0000313" key="3">
    <source>
        <dbReference type="EMBL" id="CAE2309702.1"/>
    </source>
</evidence>
<feature type="region of interest" description="Disordered" evidence="2">
    <location>
        <begin position="1"/>
        <end position="33"/>
    </location>
</feature>
<feature type="region of interest" description="Disordered" evidence="2">
    <location>
        <begin position="135"/>
        <end position="200"/>
    </location>
</feature>
<evidence type="ECO:0000256" key="2">
    <source>
        <dbReference type="SAM" id="MobiDB-lite"/>
    </source>
</evidence>
<dbReference type="EMBL" id="HBKR01020374">
    <property type="protein sequence ID" value="CAE2309702.1"/>
    <property type="molecule type" value="Transcribed_RNA"/>
</dbReference>
<gene>
    <name evidence="3" type="ORF">NAES01612_LOCUS13305</name>
</gene>
<reference evidence="3" key="1">
    <citation type="submission" date="2021-01" db="EMBL/GenBank/DDBJ databases">
        <authorList>
            <person name="Corre E."/>
            <person name="Pelletier E."/>
            <person name="Niang G."/>
            <person name="Scheremetjew M."/>
            <person name="Finn R."/>
            <person name="Kale V."/>
            <person name="Holt S."/>
            <person name="Cochrane G."/>
            <person name="Meng A."/>
            <person name="Brown T."/>
            <person name="Cohen L."/>
        </authorList>
    </citation>
    <scope>NUCLEOTIDE SEQUENCE</scope>
    <source>
        <strain evidence="3">SoJaBio B1-5/56/2</strain>
    </source>
</reference>
<keyword evidence="1" id="KW-0175">Coiled coil</keyword>
<proteinExistence type="predicted"/>
<organism evidence="3">
    <name type="scientific">Paramoeba aestuarina</name>
    <dbReference type="NCBI Taxonomy" id="180227"/>
    <lineage>
        <taxon>Eukaryota</taxon>
        <taxon>Amoebozoa</taxon>
        <taxon>Discosea</taxon>
        <taxon>Flabellinia</taxon>
        <taxon>Dactylopodida</taxon>
        <taxon>Paramoebidae</taxon>
        <taxon>Paramoeba</taxon>
    </lineage>
</organism>
<feature type="coiled-coil region" evidence="1">
    <location>
        <begin position="101"/>
        <end position="128"/>
    </location>
</feature>
<dbReference type="AlphaFoldDB" id="A0A7S4NUS5"/>
<name>A0A7S4NUS5_9EUKA</name>
<protein>
    <submittedName>
        <fullName evidence="3">Uncharacterized protein</fullName>
    </submittedName>
</protein>
<accession>A0A7S4NUS5</accession>
<feature type="compositionally biased region" description="Acidic residues" evidence="2">
    <location>
        <begin position="152"/>
        <end position="161"/>
    </location>
</feature>
<sequence length="200" mass="22379">MKEEFFKQLSKGVDMKTGNPKGTEIASPEPTGLEEELEQAKEEYKNAQAELVKQQTKTPKDIASHYLAHSRGPKHLCNADPLPYFEEEVSSKHPQLQSLLVQKLDTECETTSQRLSELQGQLKLLNSRTTAISEFANDPSVAHSALDRVVAEEEEEDENEEGATPKSGKKRKRGKEDSQTPRTSARRKVANQLATTKPTY</sequence>
<evidence type="ECO:0000256" key="1">
    <source>
        <dbReference type="SAM" id="Coils"/>
    </source>
</evidence>